<feature type="transmembrane region" description="Helical" evidence="8">
    <location>
        <begin position="405"/>
        <end position="422"/>
    </location>
</feature>
<dbReference type="InterPro" id="IPR036259">
    <property type="entry name" value="MFS_trans_sf"/>
</dbReference>
<dbReference type="Pfam" id="PF07690">
    <property type="entry name" value="MFS_1"/>
    <property type="match status" value="1"/>
</dbReference>
<evidence type="ECO:0000256" key="8">
    <source>
        <dbReference type="SAM" id="Phobius"/>
    </source>
</evidence>
<evidence type="ECO:0000256" key="6">
    <source>
        <dbReference type="ARBA" id="ARBA00023136"/>
    </source>
</evidence>
<feature type="domain" description="Major facilitator superfamily (MFS) profile" evidence="9">
    <location>
        <begin position="15"/>
        <end position="503"/>
    </location>
</feature>
<evidence type="ECO:0000256" key="5">
    <source>
        <dbReference type="ARBA" id="ARBA00022989"/>
    </source>
</evidence>
<evidence type="ECO:0000256" key="7">
    <source>
        <dbReference type="ARBA" id="ARBA00023251"/>
    </source>
</evidence>
<feature type="transmembrane region" description="Helical" evidence="8">
    <location>
        <begin position="478"/>
        <end position="498"/>
    </location>
</feature>
<keyword evidence="4 8" id="KW-0812">Transmembrane</keyword>
<gene>
    <name evidence="10" type="ORF">C5746_38310</name>
</gene>
<dbReference type="GeneID" id="95524170"/>
<reference evidence="10 11" key="1">
    <citation type="journal article" date="2018" name="Front. Microbiol.">
        <title>Genome Sequencing of Streptomyces atratus SCSIOZH16 and Activation Production of Nocardamine via Metabolic Engineering.</title>
        <authorList>
            <person name="Li Y."/>
            <person name="Zhang C."/>
            <person name="Liu C."/>
            <person name="Ju J."/>
            <person name="Ma J."/>
        </authorList>
    </citation>
    <scope>NUCLEOTIDE SEQUENCE [LARGE SCALE GENOMIC DNA]</scope>
    <source>
        <strain evidence="10 11">SCSIO_ZH16</strain>
    </source>
</reference>
<dbReference type="PANTHER" id="PTHR42718">
    <property type="entry name" value="MAJOR FACILITATOR SUPERFAMILY MULTIDRUG TRANSPORTER MFSC"/>
    <property type="match status" value="1"/>
</dbReference>
<evidence type="ECO:0000313" key="10">
    <source>
        <dbReference type="EMBL" id="AXE81822.1"/>
    </source>
</evidence>
<accession>A0A2Z5JN88</accession>
<keyword evidence="3" id="KW-1003">Cell membrane</keyword>
<dbReference type="PROSITE" id="PS50850">
    <property type="entry name" value="MFS"/>
    <property type="match status" value="1"/>
</dbReference>
<keyword evidence="5 8" id="KW-1133">Transmembrane helix</keyword>
<keyword evidence="7" id="KW-0046">Antibiotic resistance</keyword>
<dbReference type="SUPFAM" id="SSF103473">
    <property type="entry name" value="MFS general substrate transporter"/>
    <property type="match status" value="1"/>
</dbReference>
<dbReference type="PANTHER" id="PTHR42718:SF47">
    <property type="entry name" value="METHYL VIOLOGEN RESISTANCE PROTEIN SMVA"/>
    <property type="match status" value="1"/>
</dbReference>
<dbReference type="KEGG" id="sata:C5746_38310"/>
<keyword evidence="2" id="KW-0813">Transport</keyword>
<dbReference type="Proteomes" id="UP000252698">
    <property type="component" value="Chromosome"/>
</dbReference>
<dbReference type="Gene3D" id="1.20.1720.10">
    <property type="entry name" value="Multidrug resistance protein D"/>
    <property type="match status" value="1"/>
</dbReference>
<feature type="transmembrane region" description="Helical" evidence="8">
    <location>
        <begin position="139"/>
        <end position="161"/>
    </location>
</feature>
<evidence type="ECO:0000259" key="9">
    <source>
        <dbReference type="PROSITE" id="PS50850"/>
    </source>
</evidence>
<evidence type="ECO:0000256" key="4">
    <source>
        <dbReference type="ARBA" id="ARBA00022692"/>
    </source>
</evidence>
<dbReference type="GO" id="GO:0022857">
    <property type="term" value="F:transmembrane transporter activity"/>
    <property type="evidence" value="ECO:0007669"/>
    <property type="project" value="InterPro"/>
</dbReference>
<feature type="transmembrane region" description="Helical" evidence="8">
    <location>
        <begin position="201"/>
        <end position="220"/>
    </location>
</feature>
<evidence type="ECO:0000256" key="2">
    <source>
        <dbReference type="ARBA" id="ARBA00022448"/>
    </source>
</evidence>
<feature type="transmembrane region" description="Helical" evidence="8">
    <location>
        <begin position="232"/>
        <end position="250"/>
    </location>
</feature>
<dbReference type="AlphaFoldDB" id="A0A2Z5JN88"/>
<dbReference type="GO" id="GO:0046677">
    <property type="term" value="P:response to antibiotic"/>
    <property type="evidence" value="ECO:0007669"/>
    <property type="project" value="UniProtKB-KW"/>
</dbReference>
<dbReference type="EMBL" id="CP027306">
    <property type="protein sequence ID" value="AXE81822.1"/>
    <property type="molecule type" value="Genomic_DNA"/>
</dbReference>
<evidence type="ECO:0000256" key="1">
    <source>
        <dbReference type="ARBA" id="ARBA00004651"/>
    </source>
</evidence>
<feature type="transmembrane region" description="Helical" evidence="8">
    <location>
        <begin position="305"/>
        <end position="325"/>
    </location>
</feature>
<feature type="transmembrane region" description="Helical" evidence="8">
    <location>
        <begin position="167"/>
        <end position="189"/>
    </location>
</feature>
<feature type="transmembrane region" description="Helical" evidence="8">
    <location>
        <begin position="12"/>
        <end position="38"/>
    </location>
</feature>
<dbReference type="RefSeq" id="WP_114248226.1">
    <property type="nucleotide sequence ID" value="NZ_CP027306.1"/>
</dbReference>
<feature type="transmembrane region" description="Helical" evidence="8">
    <location>
        <begin position="358"/>
        <end position="384"/>
    </location>
</feature>
<comment type="subcellular location">
    <subcellularLocation>
        <location evidence="1">Cell membrane</location>
        <topology evidence="1">Multi-pass membrane protein</topology>
    </subcellularLocation>
</comment>
<evidence type="ECO:0000256" key="3">
    <source>
        <dbReference type="ARBA" id="ARBA00022475"/>
    </source>
</evidence>
<dbReference type="InterPro" id="IPR020846">
    <property type="entry name" value="MFS_dom"/>
</dbReference>
<dbReference type="InterPro" id="IPR011701">
    <property type="entry name" value="MFS"/>
</dbReference>
<protein>
    <submittedName>
        <fullName evidence="10">MFS transporter</fullName>
    </submittedName>
</protein>
<feature type="transmembrane region" description="Helical" evidence="8">
    <location>
        <begin position="105"/>
        <end position="127"/>
    </location>
</feature>
<evidence type="ECO:0000313" key="11">
    <source>
        <dbReference type="Proteomes" id="UP000252698"/>
    </source>
</evidence>
<name>A0A2Z5JN88_STRAR</name>
<feature type="transmembrane region" description="Helical" evidence="8">
    <location>
        <begin position="262"/>
        <end position="285"/>
    </location>
</feature>
<feature type="transmembrane region" description="Helical" evidence="8">
    <location>
        <begin position="81"/>
        <end position="99"/>
    </location>
</feature>
<feature type="transmembrane region" description="Helical" evidence="8">
    <location>
        <begin position="332"/>
        <end position="352"/>
    </location>
</feature>
<sequence>MTEIKPRAGLKEWLGLVVIVLVTLLIAIDISVLGFAITPISESLKPSATQLLWIMDIYSFVLAGALITMGWVGDRLGRRKLLIAGAAVFGIASALAATADSAEMLIGARALLGLGAATLTPTSLALIRNMFQDSAQRKTAIAAWSGTLATGAAIGPVVGGLMLNNFWWGSVFVINTPVMVLVLILAPILLPERRDPSRGKLDVLGALLSMAGIMPFIYGLKELVVDGYSRNAAIWAAVGVVLLIAFVQRQRTTSHPLIDISLFRYGGFTGSIITNLMVMFSFMGISVLTNQYMQMVLGLTPFRAALWSLAVLPAIGAAVGVVSALSRKVKPVYLVSSGMMVMAIGFGVLSRLDVDSNIAVLLVGVGLMAAGMTASKTLTAEIVVTSAPKERAGSSTATSETFTEFGSAFGFAVIGSIGSAVYRSDMGSVNPAGLGGEALGAVRNTIGGAATVAAQQPSAIGAELIATSREAFTHGLQIAALSGAAAMVVVATIVALLLRKVPIETGDPVDPFDIDAPATVPAAGRMQPTAG</sequence>
<feature type="transmembrane region" description="Helical" evidence="8">
    <location>
        <begin position="50"/>
        <end position="69"/>
    </location>
</feature>
<proteinExistence type="predicted"/>
<keyword evidence="6 8" id="KW-0472">Membrane</keyword>
<dbReference type="GO" id="GO:0005886">
    <property type="term" value="C:plasma membrane"/>
    <property type="evidence" value="ECO:0007669"/>
    <property type="project" value="UniProtKB-SubCell"/>
</dbReference>
<dbReference type="Gene3D" id="1.20.1250.20">
    <property type="entry name" value="MFS general substrate transporter like domains"/>
    <property type="match status" value="1"/>
</dbReference>
<dbReference type="CDD" id="cd17321">
    <property type="entry name" value="MFS_MMR_MDR_like"/>
    <property type="match status" value="1"/>
</dbReference>
<organism evidence="10 11">
    <name type="scientific">Streptomyces atratus</name>
    <dbReference type="NCBI Taxonomy" id="1893"/>
    <lineage>
        <taxon>Bacteria</taxon>
        <taxon>Bacillati</taxon>
        <taxon>Actinomycetota</taxon>
        <taxon>Actinomycetes</taxon>
        <taxon>Kitasatosporales</taxon>
        <taxon>Streptomycetaceae</taxon>
        <taxon>Streptomyces</taxon>
    </lineage>
</organism>